<dbReference type="AlphaFoldDB" id="A0A4R5ELK2"/>
<sequence length="519" mass="55022">MTDLTASPVVAALEHLTGRCRGEVTWITGARIGLWLTGDGRLVPTGEENTPPTGAMPAAQLARSGAEFDIEAPDEARLWVNGVAVQQVRLRTGDVIEFGETGPIVRIRVYDKQHRPNLSLGEIMGDTFSYLRASRRPLAARAAHASGDLTRRLLRETTVLFRGAVLMILALLSVAVVLQYRTDKRLRAEIESGGLQVEAISAEMAQARRDVIRQGDLNALRADLQNRLGRTTARLETLEARSEAARRVIGAARPAVAFLQGGYGLRDISSGRMLRHVVNADGVALLQPSGQPVLSLTGEGRVAEVQVSGTGFVLRDPPLLVTNRHVARPWDDAPGLRLGGAALEPVMIRFIAYFPGRVDPVALRLLLVSETRDLALLEPESDETLPPGLPLAPEPPAPGDGVIVMGYPTGLMSLLAQSGADFVAELQASGDTDFWRVAAKLAEAGLISPLASRGIVGQATDAAVVYDAETTHGGSGGPVLTLEGAVTAVNTAIMPEFGGSNLGVPARHIRDLIAAPSGD</sequence>
<protein>
    <recommendedName>
        <fullName evidence="4">Trypsin-like peptidase domain-containing protein</fullName>
    </recommendedName>
</protein>
<dbReference type="Proteomes" id="UP000294662">
    <property type="component" value="Unassembled WGS sequence"/>
</dbReference>
<organism evidence="2 3">
    <name type="scientific">Antarcticimicrobium sediminis</name>
    <dbReference type="NCBI Taxonomy" id="2546227"/>
    <lineage>
        <taxon>Bacteria</taxon>
        <taxon>Pseudomonadati</taxon>
        <taxon>Pseudomonadota</taxon>
        <taxon>Alphaproteobacteria</taxon>
        <taxon>Rhodobacterales</taxon>
        <taxon>Paracoccaceae</taxon>
        <taxon>Antarcticimicrobium</taxon>
    </lineage>
</organism>
<keyword evidence="1" id="KW-1133">Transmembrane helix</keyword>
<dbReference type="PANTHER" id="PTHR43019:SF23">
    <property type="entry name" value="PROTEASE DO-LIKE 5, CHLOROPLASTIC"/>
    <property type="match status" value="1"/>
</dbReference>
<dbReference type="PANTHER" id="PTHR43019">
    <property type="entry name" value="SERINE ENDOPROTEASE DEGS"/>
    <property type="match status" value="1"/>
</dbReference>
<gene>
    <name evidence="2" type="ORF">E1B25_17695</name>
</gene>
<keyword evidence="3" id="KW-1185">Reference proteome</keyword>
<feature type="transmembrane region" description="Helical" evidence="1">
    <location>
        <begin position="159"/>
        <end position="180"/>
    </location>
</feature>
<evidence type="ECO:0000313" key="2">
    <source>
        <dbReference type="EMBL" id="TDE35240.1"/>
    </source>
</evidence>
<accession>A0A4R5ELK2</accession>
<dbReference type="Pfam" id="PF13365">
    <property type="entry name" value="Trypsin_2"/>
    <property type="match status" value="1"/>
</dbReference>
<dbReference type="InterPro" id="IPR043504">
    <property type="entry name" value="Peptidase_S1_PA_chymotrypsin"/>
</dbReference>
<dbReference type="OrthoDB" id="265200at2"/>
<proteinExistence type="predicted"/>
<dbReference type="RefSeq" id="WP_132830927.1">
    <property type="nucleotide sequence ID" value="NZ_SMFP01000014.1"/>
</dbReference>
<evidence type="ECO:0008006" key="4">
    <source>
        <dbReference type="Google" id="ProtNLM"/>
    </source>
</evidence>
<name>A0A4R5ELK2_9RHOB</name>
<comment type="caution">
    <text evidence="2">The sequence shown here is derived from an EMBL/GenBank/DDBJ whole genome shotgun (WGS) entry which is preliminary data.</text>
</comment>
<dbReference type="SUPFAM" id="SSF50494">
    <property type="entry name" value="Trypsin-like serine proteases"/>
    <property type="match status" value="1"/>
</dbReference>
<dbReference type="Gene3D" id="2.40.10.10">
    <property type="entry name" value="Trypsin-like serine proteases"/>
    <property type="match status" value="2"/>
</dbReference>
<evidence type="ECO:0000313" key="3">
    <source>
        <dbReference type="Proteomes" id="UP000294662"/>
    </source>
</evidence>
<evidence type="ECO:0000256" key="1">
    <source>
        <dbReference type="SAM" id="Phobius"/>
    </source>
</evidence>
<reference evidence="2 3" key="1">
    <citation type="submission" date="2019-03" db="EMBL/GenBank/DDBJ databases">
        <authorList>
            <person name="Zhang S."/>
        </authorList>
    </citation>
    <scope>NUCLEOTIDE SEQUENCE [LARGE SCALE GENOMIC DNA]</scope>
    <source>
        <strain evidence="2 3">S4J41</strain>
    </source>
</reference>
<dbReference type="InterPro" id="IPR009003">
    <property type="entry name" value="Peptidase_S1_PA"/>
</dbReference>
<keyword evidence="1" id="KW-0812">Transmembrane</keyword>
<keyword evidence="1" id="KW-0472">Membrane</keyword>
<dbReference type="EMBL" id="SMFP01000014">
    <property type="protein sequence ID" value="TDE35240.1"/>
    <property type="molecule type" value="Genomic_DNA"/>
</dbReference>